<comment type="caution">
    <text evidence="1">The sequence shown here is derived from an EMBL/GenBank/DDBJ whole genome shotgun (WGS) entry which is preliminary data.</text>
</comment>
<dbReference type="EMBL" id="JAUIRO010000004">
    <property type="protein sequence ID" value="KAK0716940.1"/>
    <property type="molecule type" value="Genomic_DNA"/>
</dbReference>
<proteinExistence type="predicted"/>
<dbReference type="AlphaFoldDB" id="A0AA40AJJ7"/>
<dbReference type="Proteomes" id="UP001172101">
    <property type="component" value="Unassembled WGS sequence"/>
</dbReference>
<accession>A0AA40AJJ7</accession>
<gene>
    <name evidence="1" type="ORF">B0T26DRAFT_270920</name>
</gene>
<sequence length="77" mass="8943">MALQFLVTDWRRLLSNLLGVCTLQHLEVVAQQGRLDSQFMNAAKCRSMPYKRICGWTGYKQLCLSAARRQFQGEYED</sequence>
<keyword evidence="2" id="KW-1185">Reference proteome</keyword>
<evidence type="ECO:0000313" key="2">
    <source>
        <dbReference type="Proteomes" id="UP001172101"/>
    </source>
</evidence>
<organism evidence="1 2">
    <name type="scientific">Lasiosphaeria miniovina</name>
    <dbReference type="NCBI Taxonomy" id="1954250"/>
    <lineage>
        <taxon>Eukaryota</taxon>
        <taxon>Fungi</taxon>
        <taxon>Dikarya</taxon>
        <taxon>Ascomycota</taxon>
        <taxon>Pezizomycotina</taxon>
        <taxon>Sordariomycetes</taxon>
        <taxon>Sordariomycetidae</taxon>
        <taxon>Sordariales</taxon>
        <taxon>Lasiosphaeriaceae</taxon>
        <taxon>Lasiosphaeria</taxon>
    </lineage>
</organism>
<protein>
    <submittedName>
        <fullName evidence="1">Uncharacterized protein</fullName>
    </submittedName>
</protein>
<evidence type="ECO:0000313" key="1">
    <source>
        <dbReference type="EMBL" id="KAK0716940.1"/>
    </source>
</evidence>
<dbReference type="RefSeq" id="XP_060295733.1">
    <property type="nucleotide sequence ID" value="XM_060434102.1"/>
</dbReference>
<reference evidence="1" key="1">
    <citation type="submission" date="2023-06" db="EMBL/GenBank/DDBJ databases">
        <title>Genome-scale phylogeny and comparative genomics of the fungal order Sordariales.</title>
        <authorList>
            <consortium name="Lawrence Berkeley National Laboratory"/>
            <person name="Hensen N."/>
            <person name="Bonometti L."/>
            <person name="Westerberg I."/>
            <person name="Brannstrom I.O."/>
            <person name="Guillou S."/>
            <person name="Cros-Aarteil S."/>
            <person name="Calhoun S."/>
            <person name="Haridas S."/>
            <person name="Kuo A."/>
            <person name="Mondo S."/>
            <person name="Pangilinan J."/>
            <person name="Riley R."/>
            <person name="LaButti K."/>
            <person name="Andreopoulos B."/>
            <person name="Lipzen A."/>
            <person name="Chen C."/>
            <person name="Yanf M."/>
            <person name="Daum C."/>
            <person name="Ng V."/>
            <person name="Clum A."/>
            <person name="Steindorff A."/>
            <person name="Ohm R."/>
            <person name="Martin F."/>
            <person name="Silar P."/>
            <person name="Natvig D."/>
            <person name="Lalanne C."/>
            <person name="Gautier V."/>
            <person name="Ament-velasquez S.L."/>
            <person name="Kruys A."/>
            <person name="Hutchinson M.I."/>
            <person name="Powell A.J."/>
            <person name="Barry K."/>
            <person name="Miller A.N."/>
            <person name="Grigoriev I.V."/>
            <person name="Debuchy R."/>
            <person name="Gladieux P."/>
            <person name="Thoren M.H."/>
            <person name="Johannesson H."/>
        </authorList>
    </citation>
    <scope>NUCLEOTIDE SEQUENCE</scope>
    <source>
        <strain evidence="1">SMH2392-1A</strain>
    </source>
</reference>
<name>A0AA40AJJ7_9PEZI</name>
<dbReference type="GeneID" id="85317372"/>